<evidence type="ECO:0000313" key="2">
    <source>
        <dbReference type="EMBL" id="AIF10421.1"/>
    </source>
</evidence>
<name>A0A075H2R3_9ARCH</name>
<evidence type="ECO:0000256" key="1">
    <source>
        <dbReference type="SAM" id="MobiDB-lite"/>
    </source>
</evidence>
<dbReference type="EMBL" id="KF900891">
    <property type="protein sequence ID" value="AIF10421.1"/>
    <property type="molecule type" value="Genomic_DNA"/>
</dbReference>
<feature type="region of interest" description="Disordered" evidence="1">
    <location>
        <begin position="27"/>
        <end position="54"/>
    </location>
</feature>
<accession>A0A075H2R3</accession>
<organism evidence="2">
    <name type="scientific">uncultured marine thaumarchaeote KM3_45_G08</name>
    <dbReference type="NCBI Taxonomy" id="1456157"/>
    <lineage>
        <taxon>Archaea</taxon>
        <taxon>Nitrososphaerota</taxon>
        <taxon>environmental samples</taxon>
    </lineage>
</organism>
<sequence length="54" mass="6199">MTCFCGCNDFEKNPNGQKVGCVKCGHGRQNHDDKYRESARMNEEQSQKRDVDFG</sequence>
<feature type="compositionally biased region" description="Basic and acidic residues" evidence="1">
    <location>
        <begin position="29"/>
        <end position="54"/>
    </location>
</feature>
<protein>
    <submittedName>
        <fullName evidence="2">Uncharacterized protein</fullName>
    </submittedName>
</protein>
<reference evidence="2" key="1">
    <citation type="journal article" date="2014" name="Genome Biol. Evol.">
        <title>Pangenome evidence for extensive interdomain horizontal transfer affecting lineage core and shell genes in uncultured planktonic thaumarchaeota and euryarchaeota.</title>
        <authorList>
            <person name="Deschamps P."/>
            <person name="Zivanovic Y."/>
            <person name="Moreira D."/>
            <person name="Rodriguez-Valera F."/>
            <person name="Lopez-Garcia P."/>
        </authorList>
    </citation>
    <scope>NUCLEOTIDE SEQUENCE</scope>
</reference>
<proteinExistence type="predicted"/>
<dbReference type="AlphaFoldDB" id="A0A075H2R3"/>